<keyword evidence="2" id="KW-1185">Reference proteome</keyword>
<reference evidence="1 2" key="1">
    <citation type="submission" date="2019-09" db="EMBL/GenBank/DDBJ databases">
        <title>Bird 10,000 Genomes (B10K) Project - Family phase.</title>
        <authorList>
            <person name="Zhang G."/>
        </authorList>
    </citation>
    <scope>NUCLEOTIDE SEQUENCE [LARGE SCALE GENOMIC DNA]</scope>
    <source>
        <strain evidence="1">B10K-DU-029-75</strain>
    </source>
</reference>
<evidence type="ECO:0000313" key="2">
    <source>
        <dbReference type="Proteomes" id="UP000579558"/>
    </source>
</evidence>
<dbReference type="EMBL" id="VZRX01015968">
    <property type="protein sequence ID" value="NWX33826.1"/>
    <property type="molecule type" value="Genomic_DNA"/>
</dbReference>
<gene>
    <name evidence="1" type="primary">Erv31_4</name>
    <name evidence="1" type="ORF">NOTCIN_R15364</name>
</gene>
<protein>
    <submittedName>
        <fullName evidence="1">ENR1 protein</fullName>
    </submittedName>
</protein>
<name>A0A7K6VHQ2_9PASS</name>
<proteinExistence type="predicted"/>
<dbReference type="OrthoDB" id="9950230at2759"/>
<accession>A0A7K6VHQ2</accession>
<organism evidence="1 2">
    <name type="scientific">Notiomystis cincta</name>
    <dbReference type="NCBI Taxonomy" id="366454"/>
    <lineage>
        <taxon>Eukaryota</taxon>
        <taxon>Metazoa</taxon>
        <taxon>Chordata</taxon>
        <taxon>Craniata</taxon>
        <taxon>Vertebrata</taxon>
        <taxon>Euteleostomi</taxon>
        <taxon>Archelosauria</taxon>
        <taxon>Archosauria</taxon>
        <taxon>Dinosauria</taxon>
        <taxon>Saurischia</taxon>
        <taxon>Theropoda</taxon>
        <taxon>Coelurosauria</taxon>
        <taxon>Aves</taxon>
        <taxon>Neognathae</taxon>
        <taxon>Neoaves</taxon>
        <taxon>Telluraves</taxon>
        <taxon>Australaves</taxon>
        <taxon>Passeriformes</taxon>
        <taxon>Notiomystidae</taxon>
        <taxon>Notiomystis</taxon>
    </lineage>
</organism>
<feature type="non-terminal residue" evidence="1">
    <location>
        <position position="1"/>
    </location>
</feature>
<sequence length="84" mass="9590">KLYQCHTPGKNPFVDIVDVSKFWKQIKTRSPAFWTAPSGLFWICHQKSYSILPSDWQGSCMLGLIQPGFFLLPEQEGKHLGIPL</sequence>
<feature type="non-terminal residue" evidence="1">
    <location>
        <position position="84"/>
    </location>
</feature>
<dbReference type="Proteomes" id="UP000579558">
    <property type="component" value="Unassembled WGS sequence"/>
</dbReference>
<evidence type="ECO:0000313" key="1">
    <source>
        <dbReference type="EMBL" id="NWX33826.1"/>
    </source>
</evidence>
<dbReference type="AlphaFoldDB" id="A0A7K6VHQ2"/>
<comment type="caution">
    <text evidence="1">The sequence shown here is derived from an EMBL/GenBank/DDBJ whole genome shotgun (WGS) entry which is preliminary data.</text>
</comment>